<proteinExistence type="predicted"/>
<gene>
    <name evidence="2" type="ORF">FHU35_111214</name>
</gene>
<organism evidence="2 3">
    <name type="scientific">Saccharopolyspora dendranthemae</name>
    <dbReference type="NCBI Taxonomy" id="1181886"/>
    <lineage>
        <taxon>Bacteria</taxon>
        <taxon>Bacillati</taxon>
        <taxon>Actinomycetota</taxon>
        <taxon>Actinomycetes</taxon>
        <taxon>Pseudonocardiales</taxon>
        <taxon>Pseudonocardiaceae</taxon>
        <taxon>Saccharopolyspora</taxon>
    </lineage>
</organism>
<accession>A0A561VAE3</accession>
<dbReference type="Proteomes" id="UP000316184">
    <property type="component" value="Unassembled WGS sequence"/>
</dbReference>
<evidence type="ECO:0000256" key="1">
    <source>
        <dbReference type="SAM" id="MobiDB-lite"/>
    </source>
</evidence>
<sequence>MRVRRRERRRSAVIGNGVVVARTGTRPVSAIGEANSGTHESAFRRSSAAIERTSALRGHQVRAMHAKWRKAVPDGLHGGLDSQCRSRGAQAACVSSSADDAAKLSASRTRSRSTEPLGGLVRTAALKVGPASQCGAPCSGPWSWLGAAAATGAAASVCSCSPASPWCPVVECDADISSACPGSACAGRSTNGTRRKPSTSRGSTSSFPRPCCRVSDSLTGTTLETAWKSGEAVCPLSHH</sequence>
<dbReference type="EMBL" id="VIWX01000001">
    <property type="protein sequence ID" value="TWG08595.1"/>
    <property type="molecule type" value="Genomic_DNA"/>
</dbReference>
<reference evidence="2 3" key="1">
    <citation type="submission" date="2019-06" db="EMBL/GenBank/DDBJ databases">
        <title>Sequencing the genomes of 1000 actinobacteria strains.</title>
        <authorList>
            <person name="Klenk H.-P."/>
        </authorList>
    </citation>
    <scope>NUCLEOTIDE SEQUENCE [LARGE SCALE GENOMIC DNA]</scope>
    <source>
        <strain evidence="2 3">DSM 46699</strain>
    </source>
</reference>
<comment type="caution">
    <text evidence="2">The sequence shown here is derived from an EMBL/GenBank/DDBJ whole genome shotgun (WGS) entry which is preliminary data.</text>
</comment>
<evidence type="ECO:0000313" key="2">
    <source>
        <dbReference type="EMBL" id="TWG08595.1"/>
    </source>
</evidence>
<dbReference type="AlphaFoldDB" id="A0A561VAE3"/>
<name>A0A561VAE3_9PSEU</name>
<protein>
    <submittedName>
        <fullName evidence="2">Uncharacterized protein</fullName>
    </submittedName>
</protein>
<feature type="region of interest" description="Disordered" evidence="1">
    <location>
        <begin position="184"/>
        <end position="209"/>
    </location>
</feature>
<keyword evidence="3" id="KW-1185">Reference proteome</keyword>
<evidence type="ECO:0000313" key="3">
    <source>
        <dbReference type="Proteomes" id="UP000316184"/>
    </source>
</evidence>